<dbReference type="PANTHER" id="PTHR30273">
    <property type="entry name" value="PERIPLASMIC SIGNAL SENSOR AND SIGMA FACTOR ACTIVATOR FECR-RELATED"/>
    <property type="match status" value="1"/>
</dbReference>
<protein>
    <submittedName>
        <fullName evidence="4">DUF4974 domain-containing protein</fullName>
    </submittedName>
</protein>
<dbReference type="Gene3D" id="3.55.50.30">
    <property type="match status" value="1"/>
</dbReference>
<dbReference type="InterPro" id="IPR006860">
    <property type="entry name" value="FecR"/>
</dbReference>
<dbReference type="Pfam" id="PF16344">
    <property type="entry name" value="FecR_C"/>
    <property type="match status" value="1"/>
</dbReference>
<dbReference type="PANTHER" id="PTHR30273:SF2">
    <property type="entry name" value="PROTEIN FECR"/>
    <property type="match status" value="1"/>
</dbReference>
<dbReference type="PIRSF" id="PIRSF018266">
    <property type="entry name" value="FecR"/>
    <property type="match status" value="1"/>
</dbReference>
<evidence type="ECO:0000313" key="4">
    <source>
        <dbReference type="EMBL" id="KAA2243369.1"/>
    </source>
</evidence>
<reference evidence="4 5" key="1">
    <citation type="submission" date="2019-09" db="EMBL/GenBank/DDBJ databases">
        <title>Chitinophaga ginsengihumi sp. nov., isolated from soil of ginseng rhizosphere.</title>
        <authorList>
            <person name="Lee J."/>
        </authorList>
    </citation>
    <scope>NUCLEOTIDE SEQUENCE [LARGE SCALE GENOMIC DNA]</scope>
    <source>
        <strain evidence="4 5">BN140078</strain>
    </source>
</reference>
<dbReference type="InterPro" id="IPR032508">
    <property type="entry name" value="FecR_C"/>
</dbReference>
<sequence>MIQRELIDKYFRNECSEAEKALVLEYFRNNPEEWNNYMTDEDWDNFEAKDGLDPALSGRLFKTVSRHSFKKGRRVKTAWLAAAASAGLVVGLLWLYPSGKKAFVAQNGAAVGGTEQMVEKRNTTDTLMKIMLEDGSAVTLSPNSSIRYYEPFVSEKDRTVFLSGQALFDAATDKARPFAVYSDKLLTTVLGTSFTVQAFTESNVIKVKVHDGKVQVAAADTTQITWKQKVILLPGDELTYNKNTMLASVTRHIPAEHLVKAGIANNNARTVQRPDWYTFDTSPLSEVFDQLSSYYQVDIYYYPSDIHTKYFSGRMHKTDSLENILEDIGLLNNLVIEKEDGSYIIKKKN</sequence>
<keyword evidence="1" id="KW-1133">Transmembrane helix</keyword>
<evidence type="ECO:0000256" key="1">
    <source>
        <dbReference type="SAM" id="Phobius"/>
    </source>
</evidence>
<dbReference type="Pfam" id="PF04773">
    <property type="entry name" value="FecR"/>
    <property type="match status" value="1"/>
</dbReference>
<keyword evidence="1" id="KW-0472">Membrane</keyword>
<dbReference type="EMBL" id="VUOC01000002">
    <property type="protein sequence ID" value="KAA2243369.1"/>
    <property type="molecule type" value="Genomic_DNA"/>
</dbReference>
<gene>
    <name evidence="4" type="ORF">F0L74_12775</name>
</gene>
<dbReference type="RefSeq" id="WP_149838245.1">
    <property type="nucleotide sequence ID" value="NZ_VUOC01000002.1"/>
</dbReference>
<dbReference type="GO" id="GO:0016989">
    <property type="term" value="F:sigma factor antagonist activity"/>
    <property type="evidence" value="ECO:0007669"/>
    <property type="project" value="TreeGrafter"/>
</dbReference>
<feature type="domain" description="FecR protein" evidence="2">
    <location>
        <begin position="125"/>
        <end position="215"/>
    </location>
</feature>
<dbReference type="AlphaFoldDB" id="A0A5B2VZB6"/>
<dbReference type="Proteomes" id="UP000324611">
    <property type="component" value="Unassembled WGS sequence"/>
</dbReference>
<reference evidence="4 5" key="2">
    <citation type="submission" date="2019-09" db="EMBL/GenBank/DDBJ databases">
        <authorList>
            <person name="Jin C."/>
        </authorList>
    </citation>
    <scope>NUCLEOTIDE SEQUENCE [LARGE SCALE GENOMIC DNA]</scope>
    <source>
        <strain evidence="4 5">BN140078</strain>
    </source>
</reference>
<evidence type="ECO:0000259" key="3">
    <source>
        <dbReference type="Pfam" id="PF16344"/>
    </source>
</evidence>
<feature type="domain" description="Protein FecR C-terminal" evidence="3">
    <location>
        <begin position="277"/>
        <end position="345"/>
    </location>
</feature>
<evidence type="ECO:0000259" key="2">
    <source>
        <dbReference type="Pfam" id="PF04773"/>
    </source>
</evidence>
<name>A0A5B2VZB6_9BACT</name>
<organism evidence="4 5">
    <name type="scientific">Chitinophaga agrisoli</name>
    <dbReference type="NCBI Taxonomy" id="2607653"/>
    <lineage>
        <taxon>Bacteria</taxon>
        <taxon>Pseudomonadati</taxon>
        <taxon>Bacteroidota</taxon>
        <taxon>Chitinophagia</taxon>
        <taxon>Chitinophagales</taxon>
        <taxon>Chitinophagaceae</taxon>
        <taxon>Chitinophaga</taxon>
    </lineage>
</organism>
<dbReference type="Gene3D" id="2.60.120.1440">
    <property type="match status" value="1"/>
</dbReference>
<feature type="transmembrane region" description="Helical" evidence="1">
    <location>
        <begin position="77"/>
        <end position="96"/>
    </location>
</feature>
<accession>A0A5B2VZB6</accession>
<keyword evidence="5" id="KW-1185">Reference proteome</keyword>
<keyword evidence="1" id="KW-0812">Transmembrane</keyword>
<comment type="caution">
    <text evidence="4">The sequence shown here is derived from an EMBL/GenBank/DDBJ whole genome shotgun (WGS) entry which is preliminary data.</text>
</comment>
<proteinExistence type="predicted"/>
<evidence type="ECO:0000313" key="5">
    <source>
        <dbReference type="Proteomes" id="UP000324611"/>
    </source>
</evidence>
<dbReference type="InterPro" id="IPR012373">
    <property type="entry name" value="Ferrdict_sens_TM"/>
</dbReference>